<dbReference type="KEGG" id="sesp:BN6_28770"/>
<dbReference type="Proteomes" id="UP000006281">
    <property type="component" value="Chromosome"/>
</dbReference>
<dbReference type="HOGENOM" id="CLU_2755429_0_0_11"/>
<evidence type="ECO:0000313" key="2">
    <source>
        <dbReference type="Proteomes" id="UP000006281"/>
    </source>
</evidence>
<dbReference type="AlphaFoldDB" id="K0JW05"/>
<accession>K0JW05</accession>
<evidence type="ECO:0000313" key="1">
    <source>
        <dbReference type="EMBL" id="CCH30186.1"/>
    </source>
</evidence>
<keyword evidence="2" id="KW-1185">Reference proteome</keyword>
<gene>
    <name evidence="1" type="ordered locus">BN6_28770</name>
</gene>
<dbReference type="EMBL" id="HE804045">
    <property type="protein sequence ID" value="CCH30186.1"/>
    <property type="molecule type" value="Genomic_DNA"/>
</dbReference>
<name>K0JW05_SACES</name>
<proteinExistence type="predicted"/>
<protein>
    <submittedName>
        <fullName evidence="1">Uncharacterized protein</fullName>
    </submittedName>
</protein>
<sequence>MVVRIERLRRDRKWPARRIALELTAEGVAVSVRTVGRHLALCLPTTPSMQVEDVQAQETSSAHGDGCHPP</sequence>
<reference evidence="1 2" key="1">
    <citation type="journal article" date="2012" name="BMC Genomics">
        <title>Complete genome sequence of Saccharothrix espanaensis DSM 44229T and comparison to the other completely sequenced Pseudonocardiaceae.</title>
        <authorList>
            <person name="Strobel T."/>
            <person name="Al-Dilaimi A."/>
            <person name="Blom J."/>
            <person name="Gessner A."/>
            <person name="Kalinowski J."/>
            <person name="Luzhetska M."/>
            <person name="Puhler A."/>
            <person name="Szczepanowski R."/>
            <person name="Bechthold A."/>
            <person name="Ruckert C."/>
        </authorList>
    </citation>
    <scope>NUCLEOTIDE SEQUENCE [LARGE SCALE GENOMIC DNA]</scope>
    <source>
        <strain evidence="2">ATCC 51144 / DSM 44229 / JCM 9112 / NBRC 15066 / NRRL 15764</strain>
    </source>
</reference>
<organism evidence="1 2">
    <name type="scientific">Saccharothrix espanaensis (strain ATCC 51144 / DSM 44229 / JCM 9112 / NBRC 15066 / NRRL 15764)</name>
    <dbReference type="NCBI Taxonomy" id="1179773"/>
    <lineage>
        <taxon>Bacteria</taxon>
        <taxon>Bacillati</taxon>
        <taxon>Actinomycetota</taxon>
        <taxon>Actinomycetes</taxon>
        <taxon>Pseudonocardiales</taxon>
        <taxon>Pseudonocardiaceae</taxon>
        <taxon>Saccharothrix</taxon>
    </lineage>
</organism>